<keyword evidence="4" id="KW-1185">Reference proteome</keyword>
<dbReference type="InterPro" id="IPR008979">
    <property type="entry name" value="Galactose-bd-like_sf"/>
</dbReference>
<evidence type="ECO:0000256" key="1">
    <source>
        <dbReference type="ARBA" id="ARBA00007884"/>
    </source>
</evidence>
<dbReference type="KEGG" id="ccin:107267654"/>
<name>A0AAJ7FJM4_CEPCN</name>
<evidence type="ECO:0000313" key="4">
    <source>
        <dbReference type="Proteomes" id="UP000694920"/>
    </source>
</evidence>
<dbReference type="AlphaFoldDB" id="A0AAJ7FJM4"/>
<proteinExistence type="inferred from homology"/>
<gene>
    <name evidence="5" type="primary">LOC107267654</name>
</gene>
<dbReference type="Pfam" id="PF08547">
    <property type="entry name" value="CIA30"/>
    <property type="match status" value="1"/>
</dbReference>
<dbReference type="Proteomes" id="UP000694920">
    <property type="component" value="Unplaced"/>
</dbReference>
<dbReference type="PANTHER" id="PTHR13194">
    <property type="entry name" value="COMPLEX I INTERMEDIATE-ASSOCIATED PROTEIN 30"/>
    <property type="match status" value="1"/>
</dbReference>
<evidence type="ECO:0000259" key="3">
    <source>
        <dbReference type="Pfam" id="PF08547"/>
    </source>
</evidence>
<evidence type="ECO:0000256" key="2">
    <source>
        <dbReference type="SAM" id="SignalP"/>
    </source>
</evidence>
<reference evidence="5" key="1">
    <citation type="submission" date="2025-08" db="UniProtKB">
        <authorList>
            <consortium name="RefSeq"/>
        </authorList>
    </citation>
    <scope>IDENTIFICATION</scope>
</reference>
<comment type="similarity">
    <text evidence="1">Belongs to the CIA30 family.</text>
</comment>
<sequence length="246" mass="27622">MSFRSFSIKFMSFITSTILLSGAANGSAGTPQTFVMTNLNVKNVLREFVYHMNATEQERANYLQNKMTLFDFTTITNLDNWNELSDTVRTVGKSKATLVLQTTQVFQRAIFFTLLNPQPNGAGFAGVRTPVDFDLSAYKNITITCRAQGNNNNYKVVLRHRNLTSNEDPTYEKFFTVPISNEEFYTIDVPLADFKAYYRGQELPDAEPLDTTNITMFGLQIYGGVYLPIKQSGVSSLEIDTISATS</sequence>
<protein>
    <submittedName>
        <fullName evidence="5">Uncharacterized protein LOC107267654</fullName>
    </submittedName>
</protein>
<dbReference type="SUPFAM" id="SSF49785">
    <property type="entry name" value="Galactose-binding domain-like"/>
    <property type="match status" value="1"/>
</dbReference>
<feature type="chain" id="PRO_5042581790" evidence="2">
    <location>
        <begin position="29"/>
        <end position="246"/>
    </location>
</feature>
<dbReference type="InterPro" id="IPR039131">
    <property type="entry name" value="NDUFAF1"/>
</dbReference>
<evidence type="ECO:0000313" key="5">
    <source>
        <dbReference type="RefSeq" id="XP_015595112.1"/>
    </source>
</evidence>
<dbReference type="InterPro" id="IPR013857">
    <property type="entry name" value="NADH-UbQ_OxRdtase-assoc_prot30"/>
</dbReference>
<keyword evidence="2" id="KW-0732">Signal</keyword>
<organism evidence="4 5">
    <name type="scientific">Cephus cinctus</name>
    <name type="common">Wheat stem sawfly</name>
    <dbReference type="NCBI Taxonomy" id="211228"/>
    <lineage>
        <taxon>Eukaryota</taxon>
        <taxon>Metazoa</taxon>
        <taxon>Ecdysozoa</taxon>
        <taxon>Arthropoda</taxon>
        <taxon>Hexapoda</taxon>
        <taxon>Insecta</taxon>
        <taxon>Pterygota</taxon>
        <taxon>Neoptera</taxon>
        <taxon>Endopterygota</taxon>
        <taxon>Hymenoptera</taxon>
        <taxon>Cephoidea</taxon>
        <taxon>Cephidae</taxon>
        <taxon>Cephus</taxon>
    </lineage>
</organism>
<dbReference type="GeneID" id="107267654"/>
<dbReference type="PANTHER" id="PTHR13194:SF19">
    <property type="entry name" value="NAD(P)-BINDING ROSSMANN-FOLD SUPERFAMILY PROTEIN"/>
    <property type="match status" value="1"/>
</dbReference>
<dbReference type="GO" id="GO:0010257">
    <property type="term" value="P:NADH dehydrogenase complex assembly"/>
    <property type="evidence" value="ECO:0007669"/>
    <property type="project" value="TreeGrafter"/>
</dbReference>
<dbReference type="RefSeq" id="XP_015595112.1">
    <property type="nucleotide sequence ID" value="XM_015739626.1"/>
</dbReference>
<accession>A0AAJ7FJM4</accession>
<dbReference type="GO" id="GO:0051082">
    <property type="term" value="F:unfolded protein binding"/>
    <property type="evidence" value="ECO:0007669"/>
    <property type="project" value="TreeGrafter"/>
</dbReference>
<feature type="domain" description="NADH:ubiquinone oxidoreductase intermediate-associated protein 30" evidence="3">
    <location>
        <begin position="70"/>
        <end position="238"/>
    </location>
</feature>
<feature type="signal peptide" evidence="2">
    <location>
        <begin position="1"/>
        <end position="28"/>
    </location>
</feature>